<protein>
    <recommendedName>
        <fullName evidence="3">Nucleotidyltransferase family protein</fullName>
    </recommendedName>
</protein>
<dbReference type="Pfam" id="PF14907">
    <property type="entry name" value="NTP_transf_5"/>
    <property type="match status" value="1"/>
</dbReference>
<comment type="caution">
    <text evidence="1">The sequence shown here is derived from an EMBL/GenBank/DDBJ whole genome shotgun (WGS) entry which is preliminary data.</text>
</comment>
<dbReference type="InterPro" id="IPR039498">
    <property type="entry name" value="NTP_transf_5"/>
</dbReference>
<name>W4LYT9_9BACT</name>
<evidence type="ECO:0008006" key="3">
    <source>
        <dbReference type="Google" id="ProtNLM"/>
    </source>
</evidence>
<dbReference type="AlphaFoldDB" id="W4LYT9"/>
<sequence length="408" mass="47138">MDELIWPLRLPPQATCHPEVDLLLQAAQVRSKLEDADGAQALCQRIANWNGLVEMAQAHHITPVLYRYLTTTCADAVPPKILTALKIYYHHNLTYNFVLTSQLAELVECFEAHDIRVIPFKGPTLAALAYGELGLREFGDLDIFVPQQDVPEALRLMATLGYEPKRPLTPQRETAFLRSENALVLKRSTDHTVVELHWRLAPKYLGFHLSDDDLWQWRVSTSPGQLTLCTFTPEILLLFLCVHGAKHHWDTLMWVHDIAQLVDVQPAIDWPLLLAQAETMGCRRLLWLSLKLACEDLGAVVPKDIWRSVQADPHLQPLAQQIRTQWFYMTPLQPLDQLRFHLRIRERWRDRIWYGVHLATTPSVADWSAQPLPASLTLFYVVLRPIRLLRQYGTARLRYWLRRIRSAL</sequence>
<organism evidence="1 2">
    <name type="scientific">Candidatus Entotheonella gemina</name>
    <dbReference type="NCBI Taxonomy" id="1429439"/>
    <lineage>
        <taxon>Bacteria</taxon>
        <taxon>Pseudomonadati</taxon>
        <taxon>Nitrospinota/Tectimicrobiota group</taxon>
        <taxon>Candidatus Tectimicrobiota</taxon>
        <taxon>Candidatus Entotheonellia</taxon>
        <taxon>Candidatus Entotheonellales</taxon>
        <taxon>Candidatus Entotheonellaceae</taxon>
        <taxon>Candidatus Entotheonella</taxon>
    </lineage>
</organism>
<dbReference type="HOGENOM" id="CLU_036186_0_0_7"/>
<evidence type="ECO:0000313" key="1">
    <source>
        <dbReference type="EMBL" id="ETX03100.1"/>
    </source>
</evidence>
<gene>
    <name evidence="1" type="ORF">ETSY2_34150</name>
</gene>
<dbReference type="EMBL" id="AZHX01001463">
    <property type="protein sequence ID" value="ETX03100.1"/>
    <property type="molecule type" value="Genomic_DNA"/>
</dbReference>
<dbReference type="Proteomes" id="UP000019140">
    <property type="component" value="Unassembled WGS sequence"/>
</dbReference>
<reference evidence="1 2" key="1">
    <citation type="journal article" date="2014" name="Nature">
        <title>An environmental bacterial taxon with a large and distinct metabolic repertoire.</title>
        <authorList>
            <person name="Wilson M.C."/>
            <person name="Mori T."/>
            <person name="Ruckert C."/>
            <person name="Uria A.R."/>
            <person name="Helf M.J."/>
            <person name="Takada K."/>
            <person name="Gernert C."/>
            <person name="Steffens U.A."/>
            <person name="Heycke N."/>
            <person name="Schmitt S."/>
            <person name="Rinke C."/>
            <person name="Helfrich E.J."/>
            <person name="Brachmann A.O."/>
            <person name="Gurgui C."/>
            <person name="Wakimoto T."/>
            <person name="Kracht M."/>
            <person name="Crusemann M."/>
            <person name="Hentschel U."/>
            <person name="Abe I."/>
            <person name="Matsunaga S."/>
            <person name="Kalinowski J."/>
            <person name="Takeyama H."/>
            <person name="Piel J."/>
        </authorList>
    </citation>
    <scope>NUCLEOTIDE SEQUENCE [LARGE SCALE GENOMIC DNA]</scope>
    <source>
        <strain evidence="2">TSY2</strain>
    </source>
</reference>
<accession>W4LYT9</accession>
<evidence type="ECO:0000313" key="2">
    <source>
        <dbReference type="Proteomes" id="UP000019140"/>
    </source>
</evidence>
<proteinExistence type="predicted"/>
<dbReference type="Gene3D" id="3.30.460.40">
    <property type="match status" value="1"/>
</dbReference>
<keyword evidence="2" id="KW-1185">Reference proteome</keyword>